<comment type="caution">
    <text evidence="7">The sequence shown here is derived from an EMBL/GenBank/DDBJ whole genome shotgun (WGS) entry which is preliminary data.</text>
</comment>
<feature type="compositionally biased region" description="Basic and acidic residues" evidence="6">
    <location>
        <begin position="1219"/>
        <end position="1228"/>
    </location>
</feature>
<dbReference type="InterPro" id="IPR050390">
    <property type="entry name" value="C5-Methyltransferase"/>
</dbReference>
<evidence type="ECO:0000256" key="5">
    <source>
        <dbReference type="PROSITE-ProRule" id="PRU01016"/>
    </source>
</evidence>
<dbReference type="Gene3D" id="2.30.30.490">
    <property type="match status" value="2"/>
</dbReference>
<dbReference type="Proteomes" id="UP000636479">
    <property type="component" value="Unassembled WGS sequence"/>
</dbReference>
<keyword evidence="2 5" id="KW-0489">Methyltransferase</keyword>
<dbReference type="EMBL" id="JACAZF010000004">
    <property type="protein sequence ID" value="KAF7307248.1"/>
    <property type="molecule type" value="Genomic_DNA"/>
</dbReference>
<dbReference type="GO" id="GO:0003886">
    <property type="term" value="F:DNA (cytosine-5-)-methyltransferase activity"/>
    <property type="evidence" value="ECO:0007669"/>
    <property type="project" value="UniProtKB-EC"/>
</dbReference>
<dbReference type="GO" id="GO:0005634">
    <property type="term" value="C:nucleus"/>
    <property type="evidence" value="ECO:0007669"/>
    <property type="project" value="TreeGrafter"/>
</dbReference>
<dbReference type="PROSITE" id="PS51679">
    <property type="entry name" value="SAM_MT_C5"/>
    <property type="match status" value="1"/>
</dbReference>
<dbReference type="InterPro" id="IPR043151">
    <property type="entry name" value="BAH_sf"/>
</dbReference>
<feature type="active site" evidence="5">
    <location>
        <position position="830"/>
    </location>
</feature>
<dbReference type="GeneID" id="59344491"/>
<dbReference type="RefSeq" id="XP_037222267.1">
    <property type="nucleotide sequence ID" value="XM_037361975.1"/>
</dbReference>
<evidence type="ECO:0000313" key="7">
    <source>
        <dbReference type="EMBL" id="KAF7307248.1"/>
    </source>
</evidence>
<dbReference type="AlphaFoldDB" id="A0A8H6WA23"/>
<keyword evidence="3 5" id="KW-0808">Transferase</keyword>
<evidence type="ECO:0000256" key="3">
    <source>
        <dbReference type="ARBA" id="ARBA00022679"/>
    </source>
</evidence>
<dbReference type="PANTHER" id="PTHR10629">
    <property type="entry name" value="CYTOSINE-SPECIFIC METHYLTRANSFERASE"/>
    <property type="match status" value="1"/>
</dbReference>
<feature type="region of interest" description="Disordered" evidence="6">
    <location>
        <begin position="1219"/>
        <end position="1240"/>
    </location>
</feature>
<dbReference type="PRINTS" id="PR00105">
    <property type="entry name" value="C5METTRFRASE"/>
</dbReference>
<dbReference type="Pfam" id="PF00145">
    <property type="entry name" value="DNA_methylase"/>
    <property type="match status" value="1"/>
</dbReference>
<dbReference type="GO" id="GO:0003677">
    <property type="term" value="F:DNA binding"/>
    <property type="evidence" value="ECO:0007669"/>
    <property type="project" value="TreeGrafter"/>
</dbReference>
<dbReference type="EC" id="2.1.1.37" evidence="1"/>
<dbReference type="InterPro" id="IPR029063">
    <property type="entry name" value="SAM-dependent_MTases_sf"/>
</dbReference>
<sequence length="1240" mass="141282">MAPPPRRPTAFEVSFPDDFLVEQELERKEAELSRKRKLEAESLAESSKLEDAFRRPELPARFFTLPPSANKWVVEANFRPPDEDAESEVKHNGKPVRVLTNFCIFDATEANLLAKAQHQLVLPDAVKQADAPTRFAVGIYSLFEDVDEDVGQDDHDQDPGFITLHDISLCAVDYADANAPIFIETKLAYYELRDPLTQYGDLWANYFMAPRRMACSLLAQAADPRSTVLRGTHQEQQTAIPYILEALEDVAFAHLKQTPLLRQLLGGHMNDRVFRPRGSRPQTRSMVGNPDIALLRPENQLQTHVTPLILKLARPYFTEQLHVIGARAPPEDTKAQAAAARNVLKEFMEIARNPPPSISYPVTQERSHSRFGTSHMFSEARIGNIHYRVGEFVLVRRGPWREMPAATLELDPVNDTLPRKFWFGRIVHFNSRDNFVHLRWLTHGSELLLGDMAHPQELYYTLLCEDLPASSIVAKIDVSNTPHTKPNSYFARRVYDSRDASFTDIDHELEEMFQNRQAPHGCVDCHFYEKREATEQWKLIRDDPNSAADVKNGILYRGFKYHTHEFLLFRNEAANGPAHIGYIKSILVNPRQLTPQLELCLVLRISELKEIRNDPNNFDPERHLVLTDERRKIPVTQAIRPIHVYALSFFRNADELERWTRYSPYNFYVHYRLPSQNSDSRSTLWPDSRQTISPDTFYVCEFCPSDMFQLQQAEEKFDQDEASEDVDCLDLFGGTGAFSWGISEGTRGWLKPTHLVEITPSAARTAQKNSPNLSVYCQDANKILEYCIKSSEYHTITTPAQNWDNKTPVPPPMRGGKNTKMRAIFAGLPCQSHSGLNMFRKAEDKKGNLILTTLSYIDFFRPTYVFLENVPGFLRFNLGARQTSIHTVEGGEDMGGLALTYRALLEMDYQVRCGLLQAGSYGAAQNRIRFFLVAAKSGHTLPKLPQPTHDFPVINQLSIKLPYGHKPPDVTVNKFKEFVFPINTARGRAAHAAVTIEDAIGDLREFDWKHPNPRKASQELRRTLEVRKNLGVLAIKCDRGKAFCGLEEAEYKHMPRTSFQKWARARPTQNLQHFTRCLLPRTVERVIAVPLKSGADYRDLPSDLRDEYQSSHALSFVGRNMFRGNLYGRLNGSGYFPTTVTNIHPTAKQSKVLHPNCLRMVSVRELARSQGFPGKSADWFVFEAKNNNIITMHRQIGNAVPFPVSRALGRELRSARLKDYKKLQREDSSDGPVDPHGSMC</sequence>
<name>A0A8H6WA23_9AGAR</name>
<reference evidence="7" key="1">
    <citation type="submission" date="2020-05" db="EMBL/GenBank/DDBJ databases">
        <title>Mycena genomes resolve the evolution of fungal bioluminescence.</title>
        <authorList>
            <person name="Tsai I.J."/>
        </authorList>
    </citation>
    <scope>NUCLEOTIDE SEQUENCE</scope>
    <source>
        <strain evidence="7">171206Taipei</strain>
    </source>
</reference>
<accession>A0A8H6WA23</accession>
<evidence type="ECO:0000313" key="8">
    <source>
        <dbReference type="Proteomes" id="UP000636479"/>
    </source>
</evidence>
<dbReference type="PANTHER" id="PTHR10629:SF52">
    <property type="entry name" value="DNA (CYTOSINE-5)-METHYLTRANSFERASE 1"/>
    <property type="match status" value="1"/>
</dbReference>
<dbReference type="GO" id="GO:0044027">
    <property type="term" value="P:negative regulation of gene expression via chromosomal CpG island methylation"/>
    <property type="evidence" value="ECO:0007669"/>
    <property type="project" value="TreeGrafter"/>
</dbReference>
<dbReference type="SUPFAM" id="SSF53335">
    <property type="entry name" value="S-adenosyl-L-methionine-dependent methyltransferases"/>
    <property type="match status" value="1"/>
</dbReference>
<dbReference type="GO" id="GO:0016301">
    <property type="term" value="F:kinase activity"/>
    <property type="evidence" value="ECO:0007669"/>
    <property type="project" value="UniProtKB-KW"/>
</dbReference>
<dbReference type="Gene3D" id="3.40.50.150">
    <property type="entry name" value="Vaccinia Virus protein VP39"/>
    <property type="match status" value="1"/>
</dbReference>
<evidence type="ECO:0000256" key="1">
    <source>
        <dbReference type="ARBA" id="ARBA00011975"/>
    </source>
</evidence>
<keyword evidence="7" id="KW-0418">Kinase</keyword>
<evidence type="ECO:0000256" key="2">
    <source>
        <dbReference type="ARBA" id="ARBA00022603"/>
    </source>
</evidence>
<keyword evidence="8" id="KW-1185">Reference proteome</keyword>
<evidence type="ECO:0000256" key="4">
    <source>
        <dbReference type="ARBA" id="ARBA00022691"/>
    </source>
</evidence>
<gene>
    <name evidence="7" type="ORF">MIND_00518500</name>
</gene>
<dbReference type="InterPro" id="IPR001525">
    <property type="entry name" value="C5_MeTfrase"/>
</dbReference>
<proteinExistence type="inferred from homology"/>
<protein>
    <recommendedName>
        <fullName evidence="1">DNA (cytosine-5-)-methyltransferase</fullName>
        <ecNumber evidence="1">2.1.1.37</ecNumber>
    </recommendedName>
</protein>
<organism evidence="7 8">
    <name type="scientific">Mycena indigotica</name>
    <dbReference type="NCBI Taxonomy" id="2126181"/>
    <lineage>
        <taxon>Eukaryota</taxon>
        <taxon>Fungi</taxon>
        <taxon>Dikarya</taxon>
        <taxon>Basidiomycota</taxon>
        <taxon>Agaricomycotina</taxon>
        <taxon>Agaricomycetes</taxon>
        <taxon>Agaricomycetidae</taxon>
        <taxon>Agaricales</taxon>
        <taxon>Marasmiineae</taxon>
        <taxon>Mycenaceae</taxon>
        <taxon>Mycena</taxon>
    </lineage>
</organism>
<dbReference type="GO" id="GO:0032259">
    <property type="term" value="P:methylation"/>
    <property type="evidence" value="ECO:0007669"/>
    <property type="project" value="UniProtKB-KW"/>
</dbReference>
<dbReference type="OrthoDB" id="5376140at2759"/>
<comment type="similarity">
    <text evidence="5">Belongs to the class I-like SAM-binding methyltransferase superfamily. C5-methyltransferase family.</text>
</comment>
<dbReference type="Gene3D" id="3.90.120.10">
    <property type="entry name" value="DNA Methylase, subunit A, domain 2"/>
    <property type="match status" value="2"/>
</dbReference>
<keyword evidence="4 5" id="KW-0949">S-adenosyl-L-methionine</keyword>
<evidence type="ECO:0000256" key="6">
    <source>
        <dbReference type="SAM" id="MobiDB-lite"/>
    </source>
</evidence>